<dbReference type="KEGG" id="dord:106001713"/>
<proteinExistence type="inferred from homology"/>
<reference evidence="7 8" key="1">
    <citation type="submission" date="2025-04" db="UniProtKB">
        <authorList>
            <consortium name="RefSeq"/>
        </authorList>
    </citation>
    <scope>IDENTIFICATION</scope>
    <source>
        <tissue evidence="7 8">Kidney</tissue>
    </source>
</reference>
<dbReference type="RefSeq" id="XP_012892169.1">
    <property type="nucleotide sequence ID" value="XM_013036715.1"/>
</dbReference>
<dbReference type="InterPro" id="IPR027417">
    <property type="entry name" value="P-loop_NTPase"/>
</dbReference>
<keyword evidence="2" id="KW-0547">Nucleotide-binding</keyword>
<dbReference type="InterPro" id="IPR045058">
    <property type="entry name" value="GIMA/IAN/Toc"/>
</dbReference>
<dbReference type="Gene3D" id="3.40.50.300">
    <property type="entry name" value="P-loop containing nucleotide triphosphate hydrolases"/>
    <property type="match status" value="1"/>
</dbReference>
<sequence>MEGFPKSSYGTMAEGRVDDSGLEAPSLRIILVGKTGSGKSATGNSILCRPVFESRLGAQTVTRSCQRALGTWNGRRILVVDTPSIFDSQVQTQELVEDVGQCYLLSAPGPHVLLLVTQLGRFTAQDVEAARRVKEVFGSEAMSHTVVLFTHKEDLGAGSLDDYVACTDNVHLRGLVQECGGRYCALNNRASGEEQRTQLQELMAVVQGLEGWHQGSFHSNDLFLQAHLLQQGGDGVLPEERRRYLHRVRQHLDRQRRALRAEQGSCCCRAVLALRAWMASHLLLTALLLLATLIVIAVSINLCITQGK</sequence>
<keyword evidence="4" id="KW-0812">Transmembrane</keyword>
<dbReference type="FunFam" id="3.40.50.300:FF:000366">
    <property type="entry name" value="GTPase, IMAP family member 2"/>
    <property type="match status" value="1"/>
</dbReference>
<evidence type="ECO:0000313" key="8">
    <source>
        <dbReference type="RefSeq" id="XP_012892169.1"/>
    </source>
</evidence>
<dbReference type="Pfam" id="PF04548">
    <property type="entry name" value="AIG1"/>
    <property type="match status" value="1"/>
</dbReference>
<dbReference type="GeneID" id="106001713"/>
<dbReference type="OrthoDB" id="8954335at2759"/>
<keyword evidence="3" id="KW-0342">GTP-binding</keyword>
<feature type="transmembrane region" description="Helical" evidence="4">
    <location>
        <begin position="276"/>
        <end position="304"/>
    </location>
</feature>
<evidence type="ECO:0000256" key="3">
    <source>
        <dbReference type="ARBA" id="ARBA00023134"/>
    </source>
</evidence>
<dbReference type="PANTHER" id="PTHR10903">
    <property type="entry name" value="GTPASE, IMAP FAMILY MEMBER-RELATED"/>
    <property type="match status" value="1"/>
</dbReference>
<keyword evidence="6" id="KW-1185">Reference proteome</keyword>
<organism evidence="6 8">
    <name type="scientific">Dipodomys ordii</name>
    <name type="common">Ord's kangaroo rat</name>
    <dbReference type="NCBI Taxonomy" id="10020"/>
    <lineage>
        <taxon>Eukaryota</taxon>
        <taxon>Metazoa</taxon>
        <taxon>Chordata</taxon>
        <taxon>Craniata</taxon>
        <taxon>Vertebrata</taxon>
        <taxon>Euteleostomi</taxon>
        <taxon>Mammalia</taxon>
        <taxon>Eutheria</taxon>
        <taxon>Euarchontoglires</taxon>
        <taxon>Glires</taxon>
        <taxon>Rodentia</taxon>
        <taxon>Castorimorpha</taxon>
        <taxon>Heteromyidae</taxon>
        <taxon>Dipodomyinae</taxon>
        <taxon>Dipodomys</taxon>
    </lineage>
</organism>
<dbReference type="STRING" id="10020.ENSDORP00000012706"/>
<protein>
    <submittedName>
        <fullName evidence="7 8">GTPase IMAP family member 5-like</fullName>
    </submittedName>
</protein>
<feature type="domain" description="AIG1-type G" evidence="5">
    <location>
        <begin position="24"/>
        <end position="227"/>
    </location>
</feature>
<dbReference type="SUPFAM" id="SSF52540">
    <property type="entry name" value="P-loop containing nucleoside triphosphate hydrolases"/>
    <property type="match status" value="1"/>
</dbReference>
<evidence type="ECO:0000256" key="4">
    <source>
        <dbReference type="SAM" id="Phobius"/>
    </source>
</evidence>
<dbReference type="PANTHER" id="PTHR10903:SF69">
    <property type="entry name" value="GTPASE IMAP FAMILY MEMBER 5"/>
    <property type="match status" value="1"/>
</dbReference>
<dbReference type="Proteomes" id="UP000081671">
    <property type="component" value="Unplaced"/>
</dbReference>
<dbReference type="AlphaFoldDB" id="A0A1S3GV72"/>
<evidence type="ECO:0000256" key="1">
    <source>
        <dbReference type="ARBA" id="ARBA00008535"/>
    </source>
</evidence>
<dbReference type="CDD" id="cd01852">
    <property type="entry name" value="AIG1"/>
    <property type="match status" value="1"/>
</dbReference>
<evidence type="ECO:0000313" key="7">
    <source>
        <dbReference type="RefSeq" id="XP_012892168.1"/>
    </source>
</evidence>
<evidence type="ECO:0000313" key="6">
    <source>
        <dbReference type="Proteomes" id="UP000081671"/>
    </source>
</evidence>
<dbReference type="RefSeq" id="XP_012892168.1">
    <property type="nucleotide sequence ID" value="XM_013036714.1"/>
</dbReference>
<comment type="similarity">
    <text evidence="1">Belongs to the TRAFAC class TrmE-Era-EngA-EngB-Septin-like GTPase superfamily. AIG1/Toc34/Toc159-like paraseptin GTPase family. IAN subfamily.</text>
</comment>
<dbReference type="PROSITE" id="PS51720">
    <property type="entry name" value="G_AIG1"/>
    <property type="match status" value="1"/>
</dbReference>
<keyword evidence="4" id="KW-0472">Membrane</keyword>
<evidence type="ECO:0000259" key="5">
    <source>
        <dbReference type="PROSITE" id="PS51720"/>
    </source>
</evidence>
<name>A0A1S3GV72_DIPOR</name>
<gene>
    <name evidence="7 8" type="primary">LOC106001713</name>
</gene>
<evidence type="ECO:0000256" key="2">
    <source>
        <dbReference type="ARBA" id="ARBA00022741"/>
    </source>
</evidence>
<dbReference type="GO" id="GO:0005525">
    <property type="term" value="F:GTP binding"/>
    <property type="evidence" value="ECO:0007669"/>
    <property type="project" value="UniProtKB-KW"/>
</dbReference>
<keyword evidence="4" id="KW-1133">Transmembrane helix</keyword>
<dbReference type="InterPro" id="IPR006703">
    <property type="entry name" value="G_AIG1"/>
</dbReference>
<accession>A0A1S3GV72</accession>